<gene>
    <name evidence="1" type="ORF">LCGC14_1060550</name>
</gene>
<accession>A0A0F9Q455</accession>
<proteinExistence type="predicted"/>
<dbReference type="AlphaFoldDB" id="A0A0F9Q455"/>
<dbReference type="EMBL" id="LAZR01004499">
    <property type="protein sequence ID" value="KKN08056.1"/>
    <property type="molecule type" value="Genomic_DNA"/>
</dbReference>
<comment type="caution">
    <text evidence="1">The sequence shown here is derived from an EMBL/GenBank/DDBJ whole genome shotgun (WGS) entry which is preliminary data.</text>
</comment>
<evidence type="ECO:0000313" key="1">
    <source>
        <dbReference type="EMBL" id="KKN08056.1"/>
    </source>
</evidence>
<reference evidence="1" key="1">
    <citation type="journal article" date="2015" name="Nature">
        <title>Complex archaea that bridge the gap between prokaryotes and eukaryotes.</title>
        <authorList>
            <person name="Spang A."/>
            <person name="Saw J.H."/>
            <person name="Jorgensen S.L."/>
            <person name="Zaremba-Niedzwiedzka K."/>
            <person name="Martijn J."/>
            <person name="Lind A.E."/>
            <person name="van Eijk R."/>
            <person name="Schleper C."/>
            <person name="Guy L."/>
            <person name="Ettema T.J."/>
        </authorList>
    </citation>
    <scope>NUCLEOTIDE SEQUENCE</scope>
</reference>
<sequence length="62" mass="6942">MNILQRSTKATCGLFEREIVVPSEKVGAMKKRLRDKGFVIVGTSESIGRNRKIWFVPAGMGF</sequence>
<organism evidence="1">
    <name type="scientific">marine sediment metagenome</name>
    <dbReference type="NCBI Taxonomy" id="412755"/>
    <lineage>
        <taxon>unclassified sequences</taxon>
        <taxon>metagenomes</taxon>
        <taxon>ecological metagenomes</taxon>
    </lineage>
</organism>
<name>A0A0F9Q455_9ZZZZ</name>
<protein>
    <submittedName>
        <fullName evidence="1">Uncharacterized protein</fullName>
    </submittedName>
</protein>